<dbReference type="SUPFAM" id="SSF53850">
    <property type="entry name" value="Periplasmic binding protein-like II"/>
    <property type="match status" value="1"/>
</dbReference>
<reference evidence="6 7" key="1">
    <citation type="submission" date="2016-09" db="EMBL/GenBank/DDBJ databases">
        <authorList>
            <person name="Capua I."/>
            <person name="De Benedictis P."/>
            <person name="Joannis T."/>
            <person name="Lombin L.H."/>
            <person name="Cattoli G."/>
        </authorList>
    </citation>
    <scope>NUCLEOTIDE SEQUENCE [LARGE SCALE GENOMIC DNA]</scope>
    <source>
        <strain evidence="6 7">GluBS11</strain>
    </source>
</reference>
<sequence>MDYRRIVYFLNTAETLNFSKSASQLCITPQALSRQISLLEEELGDKLFNRNTRKVELTETGHLCVEKFAPIKKLLESSYSDVKNEIQKKKNILKLGFLNALPKSEIILPIINLIQTFRPETELDVSSFDIMDIVDALLSNAFDFVITLTEPGEEFAGFASVKLLDVDAKAVISMRHPWVTKDKLTVEDLESEVILQLRGDKHFKGKTVYNSINWKGIYYVENFDSMLINLENANCFAIVPPLFEYKKEAKYKYFDLPKEYAVSFQLVILVPDTNDSLVHLIQHISNELDLSKLHI</sequence>
<evidence type="ECO:0000313" key="6">
    <source>
        <dbReference type="EMBL" id="SCP99306.1"/>
    </source>
</evidence>
<keyword evidence="4" id="KW-0804">Transcription</keyword>
<keyword evidence="7" id="KW-1185">Reference proteome</keyword>
<dbReference type="OrthoDB" id="1652954at2"/>
<dbReference type="GO" id="GO:0003677">
    <property type="term" value="F:DNA binding"/>
    <property type="evidence" value="ECO:0007669"/>
    <property type="project" value="UniProtKB-KW"/>
</dbReference>
<evidence type="ECO:0000256" key="2">
    <source>
        <dbReference type="ARBA" id="ARBA00023015"/>
    </source>
</evidence>
<evidence type="ECO:0000259" key="5">
    <source>
        <dbReference type="PROSITE" id="PS50931"/>
    </source>
</evidence>
<dbReference type="GO" id="GO:0032993">
    <property type="term" value="C:protein-DNA complex"/>
    <property type="evidence" value="ECO:0007669"/>
    <property type="project" value="TreeGrafter"/>
</dbReference>
<dbReference type="AlphaFoldDB" id="A0A1D3TY08"/>
<evidence type="ECO:0000256" key="3">
    <source>
        <dbReference type="ARBA" id="ARBA00023125"/>
    </source>
</evidence>
<gene>
    <name evidence="6" type="ORF">SAMN05421730_103713</name>
</gene>
<protein>
    <submittedName>
        <fullName evidence="6">DNA-binding transcriptional regulator, LysR family</fullName>
    </submittedName>
</protein>
<dbReference type="InterPro" id="IPR000847">
    <property type="entry name" value="LysR_HTH_N"/>
</dbReference>
<dbReference type="InterPro" id="IPR036388">
    <property type="entry name" value="WH-like_DNA-bd_sf"/>
</dbReference>
<dbReference type="RefSeq" id="WP_091236651.1">
    <property type="nucleotide sequence ID" value="NZ_FMKA01000037.1"/>
</dbReference>
<dbReference type="GO" id="GO:0003700">
    <property type="term" value="F:DNA-binding transcription factor activity"/>
    <property type="evidence" value="ECO:0007669"/>
    <property type="project" value="InterPro"/>
</dbReference>
<evidence type="ECO:0000256" key="1">
    <source>
        <dbReference type="ARBA" id="ARBA00009437"/>
    </source>
</evidence>
<dbReference type="Proteomes" id="UP000199315">
    <property type="component" value="Unassembled WGS sequence"/>
</dbReference>
<dbReference type="EMBL" id="FMKA01000037">
    <property type="protein sequence ID" value="SCP99306.1"/>
    <property type="molecule type" value="Genomic_DNA"/>
</dbReference>
<keyword evidence="3 6" id="KW-0238">DNA-binding</keyword>
<name>A0A1D3TY08_9FIRM</name>
<dbReference type="PANTHER" id="PTHR30346">
    <property type="entry name" value="TRANSCRIPTIONAL DUAL REGULATOR HCAR-RELATED"/>
    <property type="match status" value="1"/>
</dbReference>
<dbReference type="Pfam" id="PF00126">
    <property type="entry name" value="HTH_1"/>
    <property type="match status" value="1"/>
</dbReference>
<proteinExistence type="inferred from homology"/>
<dbReference type="SUPFAM" id="SSF46785">
    <property type="entry name" value="Winged helix' DNA-binding domain"/>
    <property type="match status" value="1"/>
</dbReference>
<accession>A0A1D3TY08</accession>
<feature type="domain" description="HTH lysR-type" evidence="5">
    <location>
        <begin position="1"/>
        <end position="58"/>
    </location>
</feature>
<dbReference type="Gene3D" id="3.40.190.10">
    <property type="entry name" value="Periplasmic binding protein-like II"/>
    <property type="match status" value="1"/>
</dbReference>
<dbReference type="Pfam" id="PF03466">
    <property type="entry name" value="LysR_substrate"/>
    <property type="match status" value="1"/>
</dbReference>
<dbReference type="Gene3D" id="1.10.10.10">
    <property type="entry name" value="Winged helix-like DNA-binding domain superfamily/Winged helix DNA-binding domain"/>
    <property type="match status" value="1"/>
</dbReference>
<dbReference type="InterPro" id="IPR036390">
    <property type="entry name" value="WH_DNA-bd_sf"/>
</dbReference>
<organism evidence="6 7">
    <name type="scientific">Anaerobium acetethylicum</name>
    <dbReference type="NCBI Taxonomy" id="1619234"/>
    <lineage>
        <taxon>Bacteria</taxon>
        <taxon>Bacillati</taxon>
        <taxon>Bacillota</taxon>
        <taxon>Clostridia</taxon>
        <taxon>Lachnospirales</taxon>
        <taxon>Lachnospiraceae</taxon>
        <taxon>Anaerobium</taxon>
    </lineage>
</organism>
<evidence type="ECO:0000256" key="4">
    <source>
        <dbReference type="ARBA" id="ARBA00023163"/>
    </source>
</evidence>
<keyword evidence="2" id="KW-0805">Transcription regulation</keyword>
<dbReference type="InterPro" id="IPR005119">
    <property type="entry name" value="LysR_subst-bd"/>
</dbReference>
<dbReference type="STRING" id="1619234.SAMN05421730_103713"/>
<evidence type="ECO:0000313" key="7">
    <source>
        <dbReference type="Proteomes" id="UP000199315"/>
    </source>
</evidence>
<comment type="similarity">
    <text evidence="1">Belongs to the LysR transcriptional regulatory family.</text>
</comment>
<dbReference type="PRINTS" id="PR00039">
    <property type="entry name" value="HTHLYSR"/>
</dbReference>
<dbReference type="PROSITE" id="PS50931">
    <property type="entry name" value="HTH_LYSR"/>
    <property type="match status" value="1"/>
</dbReference>
<dbReference type="PANTHER" id="PTHR30346:SF28">
    <property type="entry name" value="HTH-TYPE TRANSCRIPTIONAL REGULATOR CYNR"/>
    <property type="match status" value="1"/>
</dbReference>